<dbReference type="Gene3D" id="3.40.50.720">
    <property type="entry name" value="NAD(P)-binding Rossmann-like Domain"/>
    <property type="match status" value="1"/>
</dbReference>
<dbReference type="InterPro" id="IPR008030">
    <property type="entry name" value="NmrA-like"/>
</dbReference>
<dbReference type="GeneID" id="70133248"/>
<dbReference type="AlphaFoldDB" id="A0A9P8RHL4"/>
<dbReference type="InterPro" id="IPR036291">
    <property type="entry name" value="NAD(P)-bd_dom_sf"/>
</dbReference>
<protein>
    <submittedName>
        <fullName evidence="4">NmrA-like family protein</fullName>
    </submittedName>
</protein>
<dbReference type="EMBL" id="JAGPXC010000014">
    <property type="protein sequence ID" value="KAH6639928.1"/>
    <property type="molecule type" value="Genomic_DNA"/>
</dbReference>
<dbReference type="GO" id="GO:0016491">
    <property type="term" value="F:oxidoreductase activity"/>
    <property type="evidence" value="ECO:0007669"/>
    <property type="project" value="UniProtKB-KW"/>
</dbReference>
<dbReference type="InterPro" id="IPR045312">
    <property type="entry name" value="PCBER-like"/>
</dbReference>
<accession>A0A9P8RHL4</accession>
<reference evidence="4" key="1">
    <citation type="journal article" date="2021" name="Nat. Commun.">
        <title>Genetic determinants of endophytism in the Arabidopsis root mycobiome.</title>
        <authorList>
            <person name="Mesny F."/>
            <person name="Miyauchi S."/>
            <person name="Thiergart T."/>
            <person name="Pickel B."/>
            <person name="Atanasova L."/>
            <person name="Karlsson M."/>
            <person name="Huettel B."/>
            <person name="Barry K.W."/>
            <person name="Haridas S."/>
            <person name="Chen C."/>
            <person name="Bauer D."/>
            <person name="Andreopoulos W."/>
            <person name="Pangilinan J."/>
            <person name="LaButti K."/>
            <person name="Riley R."/>
            <person name="Lipzen A."/>
            <person name="Clum A."/>
            <person name="Drula E."/>
            <person name="Henrissat B."/>
            <person name="Kohler A."/>
            <person name="Grigoriev I.V."/>
            <person name="Martin F.M."/>
            <person name="Hacquard S."/>
        </authorList>
    </citation>
    <scope>NUCLEOTIDE SEQUENCE</scope>
    <source>
        <strain evidence="4">MPI-SDFR-AT-0073</strain>
    </source>
</reference>
<keyword evidence="5" id="KW-1185">Reference proteome</keyword>
<dbReference type="Gene3D" id="3.90.25.10">
    <property type="entry name" value="UDP-galactose 4-epimerase, domain 1"/>
    <property type="match status" value="1"/>
</dbReference>
<name>A0A9P8RHL4_9PEZI</name>
<dbReference type="PANTHER" id="PTHR47706:SF10">
    <property type="entry name" value="NMRA-LIKE DOMAIN-CONTAINING PROTEIN"/>
    <property type="match status" value="1"/>
</dbReference>
<comment type="caution">
    <text evidence="4">The sequence shown here is derived from an EMBL/GenBank/DDBJ whole genome shotgun (WGS) entry which is preliminary data.</text>
</comment>
<feature type="domain" description="NmrA-like" evidence="3">
    <location>
        <begin position="5"/>
        <end position="239"/>
    </location>
</feature>
<evidence type="ECO:0000313" key="5">
    <source>
        <dbReference type="Proteomes" id="UP000758603"/>
    </source>
</evidence>
<dbReference type="OrthoDB" id="9974981at2759"/>
<evidence type="ECO:0000256" key="2">
    <source>
        <dbReference type="ARBA" id="ARBA00023002"/>
    </source>
</evidence>
<keyword evidence="1" id="KW-0521">NADP</keyword>
<gene>
    <name evidence="4" type="ORF">BKA67DRAFT_587928</name>
</gene>
<dbReference type="PANTHER" id="PTHR47706">
    <property type="entry name" value="NMRA-LIKE FAMILY PROTEIN"/>
    <property type="match status" value="1"/>
</dbReference>
<dbReference type="InterPro" id="IPR051609">
    <property type="entry name" value="NmrA/Isoflavone_reductase-like"/>
</dbReference>
<dbReference type="SUPFAM" id="SSF51735">
    <property type="entry name" value="NAD(P)-binding Rossmann-fold domains"/>
    <property type="match status" value="1"/>
</dbReference>
<dbReference type="CDD" id="cd05259">
    <property type="entry name" value="PCBER_SDR_a"/>
    <property type="match status" value="1"/>
</dbReference>
<evidence type="ECO:0000256" key="1">
    <source>
        <dbReference type="ARBA" id="ARBA00022857"/>
    </source>
</evidence>
<proteinExistence type="predicted"/>
<evidence type="ECO:0000313" key="4">
    <source>
        <dbReference type="EMBL" id="KAH6639928.1"/>
    </source>
</evidence>
<sequence length="304" mass="33768">MSVFKNILLIGATGSIGSYVLEALKNEPTFTLTLLQRTSSKAKLPAYIRVISITDSYPTEELIAAFKDQDVVVNCMTTLSVSDQFRMIDAAIAAGVKRYVPTEYGLNNLRPDAQALNVVFHDKGKVQEHLRTKAAESAIEWMSISCGMWLKWSMAHSFLGMHIQEKKFVFWDDGEGLFSCTTEENTAAGLVQALKKAEETKNTNIYLSDFAISQKHLLEAIERIQGVKYATETVDSHLLIEQKQKAVRDGDDSANFDLIETGFVTGRFGGHLEKEGEILNEKLGLPRKTLDEVVKAALESLSII</sequence>
<organism evidence="4 5">
    <name type="scientific">Truncatella angustata</name>
    <dbReference type="NCBI Taxonomy" id="152316"/>
    <lineage>
        <taxon>Eukaryota</taxon>
        <taxon>Fungi</taxon>
        <taxon>Dikarya</taxon>
        <taxon>Ascomycota</taxon>
        <taxon>Pezizomycotina</taxon>
        <taxon>Sordariomycetes</taxon>
        <taxon>Xylariomycetidae</taxon>
        <taxon>Amphisphaeriales</taxon>
        <taxon>Sporocadaceae</taxon>
        <taxon>Truncatella</taxon>
    </lineage>
</organism>
<dbReference type="Proteomes" id="UP000758603">
    <property type="component" value="Unassembled WGS sequence"/>
</dbReference>
<keyword evidence="2" id="KW-0560">Oxidoreductase</keyword>
<dbReference type="RefSeq" id="XP_045951002.1">
    <property type="nucleotide sequence ID" value="XM_046104357.1"/>
</dbReference>
<evidence type="ECO:0000259" key="3">
    <source>
        <dbReference type="Pfam" id="PF05368"/>
    </source>
</evidence>
<dbReference type="Pfam" id="PF05368">
    <property type="entry name" value="NmrA"/>
    <property type="match status" value="1"/>
</dbReference>